<name>A6G1P8_9BACT</name>
<comment type="caution">
    <text evidence="1">The sequence shown here is derived from an EMBL/GenBank/DDBJ whole genome shotgun (WGS) entry which is preliminary data.</text>
</comment>
<dbReference type="AlphaFoldDB" id="A6G1P8"/>
<sequence length="97" mass="11007">MQLAVFEARIAELVTDLATYHGYRTLWLDLEDRIVHTEPEIELGGHGFRYITTLFQPNREVLTAEMLKIVPVELDEPVRRALSSWEAPAVATPAFAV</sequence>
<dbReference type="EMBL" id="ABCS01000012">
    <property type="protein sequence ID" value="EDM80312.1"/>
    <property type="molecule type" value="Genomic_DNA"/>
</dbReference>
<reference evidence="1 2" key="1">
    <citation type="submission" date="2007-06" db="EMBL/GenBank/DDBJ databases">
        <authorList>
            <person name="Shimkets L."/>
            <person name="Ferriera S."/>
            <person name="Johnson J."/>
            <person name="Kravitz S."/>
            <person name="Beeson K."/>
            <person name="Sutton G."/>
            <person name="Rogers Y.-H."/>
            <person name="Friedman R."/>
            <person name="Frazier M."/>
            <person name="Venter J.C."/>
        </authorList>
    </citation>
    <scope>NUCLEOTIDE SEQUENCE [LARGE SCALE GENOMIC DNA]</scope>
    <source>
        <strain evidence="1 2">SIR-1</strain>
    </source>
</reference>
<accession>A6G1P8</accession>
<evidence type="ECO:0000313" key="1">
    <source>
        <dbReference type="EMBL" id="EDM80312.1"/>
    </source>
</evidence>
<evidence type="ECO:0000313" key="2">
    <source>
        <dbReference type="Proteomes" id="UP000005801"/>
    </source>
</evidence>
<keyword evidence="2" id="KW-1185">Reference proteome</keyword>
<dbReference type="RefSeq" id="WP_006970647.1">
    <property type="nucleotide sequence ID" value="NZ_ABCS01000012.1"/>
</dbReference>
<proteinExistence type="predicted"/>
<dbReference type="OrthoDB" id="5518624at2"/>
<gene>
    <name evidence="1" type="ORF">PPSIR1_36717</name>
</gene>
<protein>
    <submittedName>
        <fullName evidence="1">Uncharacterized protein</fullName>
    </submittedName>
</protein>
<dbReference type="Proteomes" id="UP000005801">
    <property type="component" value="Unassembled WGS sequence"/>
</dbReference>
<organism evidence="1 2">
    <name type="scientific">Plesiocystis pacifica SIR-1</name>
    <dbReference type="NCBI Taxonomy" id="391625"/>
    <lineage>
        <taxon>Bacteria</taxon>
        <taxon>Pseudomonadati</taxon>
        <taxon>Myxococcota</taxon>
        <taxon>Polyangia</taxon>
        <taxon>Nannocystales</taxon>
        <taxon>Nannocystaceae</taxon>
        <taxon>Plesiocystis</taxon>
    </lineage>
</organism>